<keyword evidence="4" id="KW-1185">Reference proteome</keyword>
<feature type="transmembrane region" description="Helical" evidence="1">
    <location>
        <begin position="106"/>
        <end position="124"/>
    </location>
</feature>
<feature type="transmembrane region" description="Helical" evidence="1">
    <location>
        <begin position="145"/>
        <end position="163"/>
    </location>
</feature>
<dbReference type="OrthoDB" id="1434800at2"/>
<dbReference type="RefSeq" id="WP_089372319.1">
    <property type="nucleotide sequence ID" value="NZ_BMEP01000006.1"/>
</dbReference>
<feature type="transmembrane region" description="Helical" evidence="1">
    <location>
        <begin position="232"/>
        <end position="252"/>
    </location>
</feature>
<feature type="transmembrane region" description="Helical" evidence="1">
    <location>
        <begin position="169"/>
        <end position="191"/>
    </location>
</feature>
<evidence type="ECO:0000256" key="1">
    <source>
        <dbReference type="SAM" id="Phobius"/>
    </source>
</evidence>
<reference evidence="3 4" key="1">
    <citation type="submission" date="2017-06" db="EMBL/GenBank/DDBJ databases">
        <authorList>
            <person name="Kim H.J."/>
            <person name="Triplett B.A."/>
        </authorList>
    </citation>
    <scope>NUCLEOTIDE SEQUENCE [LARGE SCALE GENOMIC DNA]</scope>
    <source>
        <strain evidence="3 4">DSM 25597</strain>
    </source>
</reference>
<dbReference type="AlphaFoldDB" id="A0A239ARK0"/>
<feature type="transmembrane region" description="Helical" evidence="1">
    <location>
        <begin position="82"/>
        <end position="100"/>
    </location>
</feature>
<gene>
    <name evidence="3" type="ORF">SAMN06265376_10560</name>
</gene>
<organism evidence="3 4">
    <name type="scientific">Dokdonia pacifica</name>
    <dbReference type="NCBI Taxonomy" id="1627892"/>
    <lineage>
        <taxon>Bacteria</taxon>
        <taxon>Pseudomonadati</taxon>
        <taxon>Bacteroidota</taxon>
        <taxon>Flavobacteriia</taxon>
        <taxon>Flavobacteriales</taxon>
        <taxon>Flavobacteriaceae</taxon>
        <taxon>Dokdonia</taxon>
    </lineage>
</organism>
<dbReference type="InterPro" id="IPR003675">
    <property type="entry name" value="Rce1/LyrA-like_dom"/>
</dbReference>
<dbReference type="Pfam" id="PF02517">
    <property type="entry name" value="Rce1-like"/>
    <property type="match status" value="1"/>
</dbReference>
<feature type="transmembrane region" description="Helical" evidence="1">
    <location>
        <begin position="196"/>
        <end position="212"/>
    </location>
</feature>
<sequence length="260" mass="29178">MKAKTSLIPLVAFIAILILIISSREWTTDLLITQGITSYTSHSLFSTGVNIVMSIIAFVFIRKYQLQSLAGIRTGKVQHMWLLLYPLYLILINILFMDEIPTDNLWMNILVLLIYCISIGYSEELSLRGFMQSYLIKAYGHSKKGIVFSVFGAAFIFGVLHLFKFDKGMYGEVSQVFFALFIGVLFGALLLRTKRLYPLIIIHALIDFFAKLDGMGIPKTATEVTPQSSSLMSALITTLIVAPCLVFGIIMLRKVTVKEL</sequence>
<name>A0A239ARK0_9FLAO</name>
<feature type="domain" description="CAAX prenyl protease 2/Lysostaphin resistance protein A-like" evidence="2">
    <location>
        <begin position="107"/>
        <end position="209"/>
    </location>
</feature>
<accession>A0A239ARK0</accession>
<evidence type="ECO:0000313" key="3">
    <source>
        <dbReference type="EMBL" id="SNR97684.1"/>
    </source>
</evidence>
<dbReference type="EMBL" id="FZNY01000005">
    <property type="protein sequence ID" value="SNR97684.1"/>
    <property type="molecule type" value="Genomic_DNA"/>
</dbReference>
<dbReference type="Proteomes" id="UP000198379">
    <property type="component" value="Unassembled WGS sequence"/>
</dbReference>
<proteinExistence type="predicted"/>
<dbReference type="GO" id="GO:0004175">
    <property type="term" value="F:endopeptidase activity"/>
    <property type="evidence" value="ECO:0007669"/>
    <property type="project" value="UniProtKB-ARBA"/>
</dbReference>
<feature type="transmembrane region" description="Helical" evidence="1">
    <location>
        <begin position="43"/>
        <end position="61"/>
    </location>
</feature>
<protein>
    <recommendedName>
        <fullName evidence="2">CAAX prenyl protease 2/Lysostaphin resistance protein A-like domain-containing protein</fullName>
    </recommendedName>
</protein>
<feature type="transmembrane region" description="Helical" evidence="1">
    <location>
        <begin position="7"/>
        <end position="23"/>
    </location>
</feature>
<keyword evidence="1" id="KW-1133">Transmembrane helix</keyword>
<evidence type="ECO:0000259" key="2">
    <source>
        <dbReference type="Pfam" id="PF02517"/>
    </source>
</evidence>
<keyword evidence="1" id="KW-0472">Membrane</keyword>
<evidence type="ECO:0000313" key="4">
    <source>
        <dbReference type="Proteomes" id="UP000198379"/>
    </source>
</evidence>
<keyword evidence="1" id="KW-0812">Transmembrane</keyword>
<dbReference type="GO" id="GO:0080120">
    <property type="term" value="P:CAAX-box protein maturation"/>
    <property type="evidence" value="ECO:0007669"/>
    <property type="project" value="UniProtKB-ARBA"/>
</dbReference>